<evidence type="ECO:0000259" key="3">
    <source>
        <dbReference type="PROSITE" id="PS50011"/>
    </source>
</evidence>
<proteinExistence type="predicted"/>
<feature type="transmembrane region" description="Helical" evidence="2">
    <location>
        <begin position="364"/>
        <end position="390"/>
    </location>
</feature>
<dbReference type="SMART" id="SM00220">
    <property type="entry name" value="S_TKc"/>
    <property type="match status" value="1"/>
</dbReference>
<dbReference type="PROSITE" id="PS50011">
    <property type="entry name" value="PROTEIN_KINASE_DOM"/>
    <property type="match status" value="1"/>
</dbReference>
<dbReference type="SUPFAM" id="SSF56112">
    <property type="entry name" value="Protein kinase-like (PK-like)"/>
    <property type="match status" value="1"/>
</dbReference>
<dbReference type="EMBL" id="SPLM01000146">
    <property type="protein sequence ID" value="TMW56005.1"/>
    <property type="molecule type" value="Genomic_DNA"/>
</dbReference>
<feature type="compositionally biased region" description="Polar residues" evidence="1">
    <location>
        <begin position="42"/>
        <end position="58"/>
    </location>
</feature>
<evidence type="ECO:0000256" key="2">
    <source>
        <dbReference type="SAM" id="Phobius"/>
    </source>
</evidence>
<feature type="transmembrane region" description="Helical" evidence="2">
    <location>
        <begin position="549"/>
        <end position="567"/>
    </location>
</feature>
<feature type="transmembrane region" description="Helical" evidence="2">
    <location>
        <begin position="464"/>
        <end position="481"/>
    </location>
</feature>
<feature type="compositionally biased region" description="Basic and acidic residues" evidence="1">
    <location>
        <begin position="1"/>
        <end position="39"/>
    </location>
</feature>
<dbReference type="PANTHER" id="PTHR44329">
    <property type="entry name" value="SERINE/THREONINE-PROTEIN KINASE TNNI3K-RELATED"/>
    <property type="match status" value="1"/>
</dbReference>
<dbReference type="InterPro" id="IPR051681">
    <property type="entry name" value="Ser/Thr_Kinases-Pseudokinases"/>
</dbReference>
<accession>A0A8K1C3Z0</accession>
<feature type="transmembrane region" description="Helical" evidence="2">
    <location>
        <begin position="314"/>
        <end position="337"/>
    </location>
</feature>
<dbReference type="InterPro" id="IPR000719">
    <property type="entry name" value="Prot_kinase_dom"/>
</dbReference>
<dbReference type="AlphaFoldDB" id="A0A8K1C3Z0"/>
<dbReference type="PANTHER" id="PTHR44329:SF289">
    <property type="entry name" value="SERINE_THREONINE-PROTEIN KINASE VIK"/>
    <property type="match status" value="1"/>
</dbReference>
<feature type="region of interest" description="Disordered" evidence="1">
    <location>
        <begin position="203"/>
        <end position="240"/>
    </location>
</feature>
<feature type="compositionally biased region" description="Polar residues" evidence="1">
    <location>
        <begin position="102"/>
        <end position="121"/>
    </location>
</feature>
<organism evidence="4 5">
    <name type="scientific">Pythium oligandrum</name>
    <name type="common">Mycoparasitic fungus</name>
    <dbReference type="NCBI Taxonomy" id="41045"/>
    <lineage>
        <taxon>Eukaryota</taxon>
        <taxon>Sar</taxon>
        <taxon>Stramenopiles</taxon>
        <taxon>Oomycota</taxon>
        <taxon>Peronosporomycetes</taxon>
        <taxon>Pythiales</taxon>
        <taxon>Pythiaceae</taxon>
        <taxon>Pythium</taxon>
    </lineage>
</organism>
<reference evidence="4" key="1">
    <citation type="submission" date="2019-03" db="EMBL/GenBank/DDBJ databases">
        <title>Long read genome sequence of the mycoparasitic Pythium oligandrum ATCC 38472 isolated from sugarbeet rhizosphere.</title>
        <authorList>
            <person name="Gaulin E."/>
        </authorList>
    </citation>
    <scope>NUCLEOTIDE SEQUENCE</scope>
    <source>
        <strain evidence="4">ATCC 38472_TT</strain>
    </source>
</reference>
<evidence type="ECO:0000256" key="1">
    <source>
        <dbReference type="SAM" id="MobiDB-lite"/>
    </source>
</evidence>
<name>A0A8K1C3Z0_PYTOL</name>
<feature type="transmembrane region" description="Helical" evidence="2">
    <location>
        <begin position="493"/>
        <end position="512"/>
    </location>
</feature>
<evidence type="ECO:0000313" key="4">
    <source>
        <dbReference type="EMBL" id="TMW56005.1"/>
    </source>
</evidence>
<dbReference type="Pfam" id="PF00069">
    <property type="entry name" value="Pkinase"/>
    <property type="match status" value="1"/>
</dbReference>
<sequence length="935" mass="103737">MASRTPDEIEKPRPRQDNDAERNGERRGGPGVQQRDRGDTVASAQSEQAFLVDSQRTTIMDDATSPRTSFCLLEADDRDSAVSGSTLPTPSHMPPTPDRVTTLRSNRTQANGSTPPQQSSRRGMLQPIFTALSSVSSIRSSSSFVTPPPPLLDDGENEELQELFRMDGSVFVNPDNIAPSLETSLFLGESQIVGQNGTLASLHRGKRRALQRLGSSSRSGNGLAATSPIPDRSDTSHPTVAESPVDLSNAAYSETGDASIHGARHSVFLQHRWRSLCCCWSWSRRPSLASKPLLTPWGFLHSVYSRMHTNWDSCFLYFGLIFAILSIPLAILAAVLLKSSDNVSYHSRCRLVSRGTGTYEISTAALATVTIPVGNHIVQLIISLWIAILCSRSRKRVLRSDPSSMTINLTSAFMLPCYEVIWYTIALLNIAALVLYFFSFYPRMNNSPVGDILEDNDESYPCEVVWVPFFWTLQLMPFLMAQHSVSHQAVRRAVGFAGVFSIIILVLFLTLYEQGTGAVNGIFIAAHLMLIMFYIWAKFVFHARSTFDFFFVSAIMSSTSAIVVDVLSLSHSTENESLSVGRCIVNSLDAVMTVAILLSLRADTRYWLGIDDGNSRGRNAFKQYMRHLSERGMITNFSTRTSVYDVHQMIEEHRKSVVDFSALKLDCVIAQGATSIVMRGSMRGKRAIALKIYTSVQVTDEEVQRFSRETALNVQLSHPNIVKFYGLCVVPPSISLVFEFCEYGGLDGVLQNGSMATLSAKLRAWLECCRSVAYLHSFSPPLLHRDIKTDNFLVGQDFTVKLADFGEANLLRPRSDGTMTIAGTVDYMAPEMILGGKATHYDAGVDVYSLMITLWQIMVPDRSPWEGKTHLEVYTCVTNGERPPLLPTIPRGCAEILEAGWVANPSERLAVEDILHKVHELWLLSTHQRGLKRTK</sequence>
<comment type="caution">
    <text evidence="4">The sequence shown here is derived from an EMBL/GenBank/DDBJ whole genome shotgun (WGS) entry which is preliminary data.</text>
</comment>
<dbReference type="Proteomes" id="UP000794436">
    <property type="component" value="Unassembled WGS sequence"/>
</dbReference>
<dbReference type="GO" id="GO:0004674">
    <property type="term" value="F:protein serine/threonine kinase activity"/>
    <property type="evidence" value="ECO:0007669"/>
    <property type="project" value="TreeGrafter"/>
</dbReference>
<protein>
    <recommendedName>
        <fullName evidence="3">Protein kinase domain-containing protein</fullName>
    </recommendedName>
</protein>
<dbReference type="InterPro" id="IPR011009">
    <property type="entry name" value="Kinase-like_dom_sf"/>
</dbReference>
<dbReference type="Gene3D" id="1.10.510.10">
    <property type="entry name" value="Transferase(Phosphotransferase) domain 1"/>
    <property type="match status" value="1"/>
</dbReference>
<feature type="domain" description="Protein kinase" evidence="3">
    <location>
        <begin position="663"/>
        <end position="922"/>
    </location>
</feature>
<feature type="region of interest" description="Disordered" evidence="1">
    <location>
        <begin position="80"/>
        <end position="123"/>
    </location>
</feature>
<feature type="compositionally biased region" description="Low complexity" evidence="1">
    <location>
        <begin position="211"/>
        <end position="225"/>
    </location>
</feature>
<feature type="transmembrane region" description="Helical" evidence="2">
    <location>
        <begin position="579"/>
        <end position="600"/>
    </location>
</feature>
<evidence type="ECO:0000313" key="5">
    <source>
        <dbReference type="Proteomes" id="UP000794436"/>
    </source>
</evidence>
<keyword evidence="5" id="KW-1185">Reference proteome</keyword>
<keyword evidence="2" id="KW-0472">Membrane</keyword>
<dbReference type="GO" id="GO:0005524">
    <property type="term" value="F:ATP binding"/>
    <property type="evidence" value="ECO:0007669"/>
    <property type="project" value="InterPro"/>
</dbReference>
<keyword evidence="2" id="KW-1133">Transmembrane helix</keyword>
<dbReference type="PROSITE" id="PS00108">
    <property type="entry name" value="PROTEIN_KINASE_ST"/>
    <property type="match status" value="1"/>
</dbReference>
<dbReference type="OrthoDB" id="4062651at2759"/>
<feature type="transmembrane region" description="Helical" evidence="2">
    <location>
        <begin position="420"/>
        <end position="444"/>
    </location>
</feature>
<feature type="region of interest" description="Disordered" evidence="1">
    <location>
        <begin position="1"/>
        <end position="66"/>
    </location>
</feature>
<gene>
    <name evidence="4" type="ORF">Poli38472_008653</name>
</gene>
<dbReference type="InterPro" id="IPR008271">
    <property type="entry name" value="Ser/Thr_kinase_AS"/>
</dbReference>
<keyword evidence="2" id="KW-0812">Transmembrane</keyword>
<feature type="transmembrane region" description="Helical" evidence="2">
    <location>
        <begin position="518"/>
        <end position="537"/>
    </location>
</feature>